<feature type="transmembrane region" description="Helical" evidence="1">
    <location>
        <begin position="171"/>
        <end position="191"/>
    </location>
</feature>
<proteinExistence type="predicted"/>
<feature type="transmembrane region" description="Helical" evidence="1">
    <location>
        <begin position="285"/>
        <end position="305"/>
    </location>
</feature>
<dbReference type="AlphaFoldDB" id="A0A174ZGM6"/>
<feature type="transmembrane region" description="Helical" evidence="1">
    <location>
        <begin position="21"/>
        <end position="40"/>
    </location>
</feature>
<evidence type="ECO:0000313" key="5">
    <source>
        <dbReference type="Proteomes" id="UP000095780"/>
    </source>
</evidence>
<feature type="transmembrane region" description="Helical" evidence="1">
    <location>
        <begin position="342"/>
        <end position="362"/>
    </location>
</feature>
<accession>A0A174ZGM6</accession>
<evidence type="ECO:0000313" key="4">
    <source>
        <dbReference type="Proteomes" id="UP000095621"/>
    </source>
</evidence>
<dbReference type="EMBL" id="CZBV01000004">
    <property type="protein sequence ID" value="CUQ85072.1"/>
    <property type="molecule type" value="Genomic_DNA"/>
</dbReference>
<organism evidence="3 5">
    <name type="scientific">Lachnospira eligens</name>
    <dbReference type="NCBI Taxonomy" id="39485"/>
    <lineage>
        <taxon>Bacteria</taxon>
        <taxon>Bacillati</taxon>
        <taxon>Bacillota</taxon>
        <taxon>Clostridia</taxon>
        <taxon>Lachnospirales</taxon>
        <taxon>Lachnospiraceae</taxon>
        <taxon>Lachnospira</taxon>
    </lineage>
</organism>
<dbReference type="EMBL" id="CZBU01000005">
    <property type="protein sequence ID" value="CUQ78826.1"/>
    <property type="molecule type" value="Genomic_DNA"/>
</dbReference>
<evidence type="ECO:0000313" key="2">
    <source>
        <dbReference type="EMBL" id="CUQ78826.1"/>
    </source>
</evidence>
<keyword evidence="1" id="KW-0472">Membrane</keyword>
<dbReference type="Proteomes" id="UP000095621">
    <property type="component" value="Unassembled WGS sequence"/>
</dbReference>
<evidence type="ECO:0000256" key="1">
    <source>
        <dbReference type="SAM" id="Phobius"/>
    </source>
</evidence>
<dbReference type="OrthoDB" id="1851908at2"/>
<feature type="transmembrane region" description="Helical" evidence="1">
    <location>
        <begin position="247"/>
        <end position="265"/>
    </location>
</feature>
<dbReference type="Proteomes" id="UP000095780">
    <property type="component" value="Unassembled WGS sequence"/>
</dbReference>
<feature type="transmembrane region" description="Helical" evidence="1">
    <location>
        <begin position="60"/>
        <end position="82"/>
    </location>
</feature>
<evidence type="ECO:0000313" key="3">
    <source>
        <dbReference type="EMBL" id="CUQ85072.1"/>
    </source>
</evidence>
<feature type="transmembrane region" description="Helical" evidence="1">
    <location>
        <begin position="102"/>
        <end position="123"/>
    </location>
</feature>
<protein>
    <recommendedName>
        <fullName evidence="6">ABC transporter permease</fullName>
    </recommendedName>
</protein>
<keyword evidence="1" id="KW-1133">Transmembrane helix</keyword>
<sequence length="701" mass="79162">MNNKKVFSFHMFLQTLKQTRLAGFIMMAVITLISVVPIISSLSYIKEYKQVNNVGGISGNYFLVLVFIIVVPVISLIVWSFLNKRSSSDFYHSIPYTRLCIYLSKTAAILTWIAGILVVSYVSQAVLFMANRQYFNVDYATMFRMYLSIFICSLLCMAIINVSISITGNILSNICVTGLIMFLPRFIALMVTELTVFHGETYMISNSGVGLLDSSNNMIFGWVFSVFDIYNSPSGIADMVLSLTSNLYTLVLALIYIALGALLFIKRKSETAGKAANGKVLPMIIRTLIGFSIAFIGVMIAYTSIDNDETIAVVVLFIVSALVVFVYECIVSKKMNVIKQCIPSILLGYVLAVVIGTGANSFGKYEASYEPDASKLAYVSIQPMDMYYASDNGYFSSISSKVQFTDEEILKYVSEKFGAYKDKCISNGVHNYIYNGRGSVTNYKVGFRQNGVTHYRRIQLTDSDANKLSSLLKKDEKFVKAYMDLPDSDKISVNYITGNMEDSDCKDIYETITSEIKQIGFEKWYQTVTSDVDTFLMSVRFSKKGVTYDMVLPISKNMPQSYNKYIGIRNEYAIRNNEKELGTMSDILKQYLNDSSRTWDKYTSGYETLSAVLVYNDTRTYINLDSYVRKDEERAQKVLNGLIESLDKKNFNKNINADNPCIVLNYEKYNPDNGETVLADAIIQLDGYTRTEDYISDIDYY</sequence>
<gene>
    <name evidence="2" type="ORF">ERS852490_02477</name>
    <name evidence="3" type="ORF">ERS852492_01537</name>
</gene>
<name>A0A174ZGM6_9FIRM</name>
<keyword evidence="1" id="KW-0812">Transmembrane</keyword>
<feature type="transmembrane region" description="Helical" evidence="1">
    <location>
        <begin position="311"/>
        <end position="330"/>
    </location>
</feature>
<feature type="transmembrane region" description="Helical" evidence="1">
    <location>
        <begin position="143"/>
        <end position="164"/>
    </location>
</feature>
<reference evidence="4 5" key="1">
    <citation type="submission" date="2015-09" db="EMBL/GenBank/DDBJ databases">
        <authorList>
            <consortium name="Pathogen Informatics"/>
        </authorList>
    </citation>
    <scope>NUCLEOTIDE SEQUENCE [LARGE SCALE GENOMIC DNA]</scope>
    <source>
        <strain evidence="2 4">2789STDY5834875</strain>
        <strain evidence="3 5">2789STDY5834878</strain>
    </source>
</reference>
<evidence type="ECO:0008006" key="6">
    <source>
        <dbReference type="Google" id="ProtNLM"/>
    </source>
</evidence>
<dbReference type="RefSeq" id="WP_055216243.1">
    <property type="nucleotide sequence ID" value="NZ_CABIXW010000004.1"/>
</dbReference>